<organism evidence="3 4">
    <name type="scientific">Nocardioides flavus</name>
    <name type="common">ex Wang et al. 2016</name>
    <dbReference type="NCBI Taxonomy" id="2058780"/>
    <lineage>
        <taxon>Bacteria</taxon>
        <taxon>Bacillati</taxon>
        <taxon>Actinomycetota</taxon>
        <taxon>Actinomycetes</taxon>
        <taxon>Propionibacteriales</taxon>
        <taxon>Nocardioidaceae</taxon>
        <taxon>Nocardioides</taxon>
    </lineage>
</organism>
<feature type="domain" description="Putative Flp pilus-assembly TadG-like N-terminal" evidence="2">
    <location>
        <begin position="9"/>
        <end position="56"/>
    </location>
</feature>
<dbReference type="Pfam" id="PF13400">
    <property type="entry name" value="Tad"/>
    <property type="match status" value="1"/>
</dbReference>
<dbReference type="RefSeq" id="WP_191278072.1">
    <property type="nucleotide sequence ID" value="NZ_BNAD01000001.1"/>
</dbReference>
<evidence type="ECO:0000313" key="4">
    <source>
        <dbReference type="Proteomes" id="UP000597341"/>
    </source>
</evidence>
<proteinExistence type="predicted"/>
<keyword evidence="1" id="KW-0472">Membrane</keyword>
<keyword evidence="1" id="KW-0812">Transmembrane</keyword>
<accession>A0ABQ3HK40</accession>
<dbReference type="InterPro" id="IPR028087">
    <property type="entry name" value="Tad_N"/>
</dbReference>
<evidence type="ECO:0000259" key="2">
    <source>
        <dbReference type="Pfam" id="PF13400"/>
    </source>
</evidence>
<sequence>MRRRDDDTGGATVLVVAMAGVLVFVMAGLGAAGGLVVAQRRVQAAADLAALAGATATGDPCGEAARVAAANDAALDRCSLDAEVVSVVVSVPGPVLSWASRWSQVRVSAEARAGPG</sequence>
<keyword evidence="1" id="KW-1133">Transmembrane helix</keyword>
<protein>
    <recommendedName>
        <fullName evidence="2">Putative Flp pilus-assembly TadG-like N-terminal domain-containing protein</fullName>
    </recommendedName>
</protein>
<feature type="transmembrane region" description="Helical" evidence="1">
    <location>
        <begin position="12"/>
        <end position="38"/>
    </location>
</feature>
<reference evidence="4" key="1">
    <citation type="journal article" date="2019" name="Int. J. Syst. Evol. Microbiol.">
        <title>The Global Catalogue of Microorganisms (GCM) 10K type strain sequencing project: providing services to taxonomists for standard genome sequencing and annotation.</title>
        <authorList>
            <consortium name="The Broad Institute Genomics Platform"/>
            <consortium name="The Broad Institute Genome Sequencing Center for Infectious Disease"/>
            <person name="Wu L."/>
            <person name="Ma J."/>
        </authorList>
    </citation>
    <scope>NUCLEOTIDE SEQUENCE [LARGE SCALE GENOMIC DNA]</scope>
    <source>
        <strain evidence="4">CGMCC 1.12791</strain>
    </source>
</reference>
<comment type="caution">
    <text evidence="3">The sequence shown here is derived from an EMBL/GenBank/DDBJ whole genome shotgun (WGS) entry which is preliminary data.</text>
</comment>
<evidence type="ECO:0000313" key="3">
    <source>
        <dbReference type="EMBL" id="GHE16245.1"/>
    </source>
</evidence>
<dbReference type="Proteomes" id="UP000597341">
    <property type="component" value="Unassembled WGS sequence"/>
</dbReference>
<evidence type="ECO:0000256" key="1">
    <source>
        <dbReference type="SAM" id="Phobius"/>
    </source>
</evidence>
<dbReference type="EMBL" id="BNAD01000001">
    <property type="protein sequence ID" value="GHE16245.1"/>
    <property type="molecule type" value="Genomic_DNA"/>
</dbReference>
<name>A0ABQ3HK40_9ACTN</name>
<keyword evidence="4" id="KW-1185">Reference proteome</keyword>
<dbReference type="InterPro" id="IPR021202">
    <property type="entry name" value="Rv3654c-like"/>
</dbReference>
<dbReference type="NCBIfam" id="TIGR03816">
    <property type="entry name" value="tadE_like_DECH"/>
    <property type="match status" value="1"/>
</dbReference>
<gene>
    <name evidence="3" type="ORF">GCM10011376_08550</name>
</gene>